<dbReference type="EMBL" id="CP002776">
    <property type="protein sequence ID" value="AEG32168.1"/>
    <property type="molecule type" value="Genomic_DNA"/>
</dbReference>
<dbReference type="PANTHER" id="PTHR38342">
    <property type="entry name" value="SLR5037 PROTEIN"/>
    <property type="match status" value="1"/>
</dbReference>
<keyword evidence="1" id="KW-0732">Signal</keyword>
<proteinExistence type="predicted"/>
<evidence type="ECO:0000259" key="2">
    <source>
        <dbReference type="Pfam" id="PF03625"/>
    </source>
</evidence>
<protein>
    <recommendedName>
        <fullName evidence="2">DUF302 domain-containing protein</fullName>
    </recommendedName>
</protein>
<name>F6DA37_THICA</name>
<dbReference type="PROSITE" id="PS51257">
    <property type="entry name" value="PROKAR_LIPOPROTEIN"/>
    <property type="match status" value="1"/>
</dbReference>
<evidence type="ECO:0000313" key="4">
    <source>
        <dbReference type="Proteomes" id="UP000009232"/>
    </source>
</evidence>
<dbReference type="CDD" id="cd14797">
    <property type="entry name" value="DUF302"/>
    <property type="match status" value="1"/>
</dbReference>
<accession>F6DA37</accession>
<dbReference type="HOGENOM" id="CLU_108952_0_0_6"/>
<dbReference type="RefSeq" id="WP_013835943.1">
    <property type="nucleotide sequence ID" value="NC_015581.1"/>
</dbReference>
<organism evidence="3 4">
    <name type="scientific">Thiomicrospira cyclica (strain DSM 14477 / JCM 11371 / ALM1)</name>
    <name type="common">Thioalkalimicrobium cyclicum</name>
    <dbReference type="NCBI Taxonomy" id="717773"/>
    <lineage>
        <taxon>Bacteria</taxon>
        <taxon>Pseudomonadati</taxon>
        <taxon>Pseudomonadota</taxon>
        <taxon>Gammaproteobacteria</taxon>
        <taxon>Thiotrichales</taxon>
        <taxon>Piscirickettsiaceae</taxon>
        <taxon>Thiomicrospira</taxon>
    </lineage>
</organism>
<gene>
    <name evidence="3" type="ordered locus">Thicy_1406</name>
</gene>
<dbReference type="InterPro" id="IPR005180">
    <property type="entry name" value="DUF302"/>
</dbReference>
<dbReference type="SUPFAM" id="SSF103247">
    <property type="entry name" value="TT1751-like"/>
    <property type="match status" value="1"/>
</dbReference>
<dbReference type="eggNOG" id="COG3439">
    <property type="taxonomic scope" value="Bacteria"/>
</dbReference>
<reference evidence="3 4" key="1">
    <citation type="submission" date="2011-05" db="EMBL/GenBank/DDBJ databases">
        <title>Complete sequence of Thioalkalimicrobium cyclicum ALM1.</title>
        <authorList>
            <consortium name="US DOE Joint Genome Institute"/>
            <person name="Lucas S."/>
            <person name="Han J."/>
            <person name="Lapidus A."/>
            <person name="Cheng J.-F."/>
            <person name="Goodwin L."/>
            <person name="Pitluck S."/>
            <person name="Peters L."/>
            <person name="Mikhailova N."/>
            <person name="Davenport K."/>
            <person name="Han C."/>
            <person name="Tapia R."/>
            <person name="Land M."/>
            <person name="Hauser L."/>
            <person name="Kyrpides N."/>
            <person name="Ivanova N."/>
            <person name="Pagani I."/>
            <person name="Kappler U."/>
            <person name="Woyke T."/>
        </authorList>
    </citation>
    <scope>NUCLEOTIDE SEQUENCE [LARGE SCALE GENOMIC DNA]</scope>
    <source>
        <strain evidence="4">DSM 14477 / JCM 11371 / ALM1</strain>
    </source>
</reference>
<evidence type="ECO:0000313" key="3">
    <source>
        <dbReference type="EMBL" id="AEG32168.1"/>
    </source>
</evidence>
<evidence type="ECO:0000256" key="1">
    <source>
        <dbReference type="SAM" id="SignalP"/>
    </source>
</evidence>
<dbReference type="Proteomes" id="UP000009232">
    <property type="component" value="Chromosome"/>
</dbReference>
<feature type="domain" description="DUF302" evidence="2">
    <location>
        <begin position="93"/>
        <end position="151"/>
    </location>
</feature>
<sequence length="190" mass="21000">MNMTVLKVGFLAGLIALLSGCGTMKAASNLEEGAWGTFNEIWDRWVESEGDIGYAVVWHRQAEEGVELQDILDALDNVATNTPGLMDVGQLPLSRELNSRGVESDIIHVVSYCNPETARKMIDFSPAMGAFLPCRITIVEHDGGLHLYTMNMDMMIKMGKKMPPELKELTMAVREAMWNMMEKGAAGDVF</sequence>
<dbReference type="InterPro" id="IPR035923">
    <property type="entry name" value="TT1751-like_sf"/>
</dbReference>
<dbReference type="Gene3D" id="3.30.310.70">
    <property type="entry name" value="TT1751-like domain"/>
    <property type="match status" value="1"/>
</dbReference>
<dbReference type="STRING" id="717773.Thicy_1406"/>
<dbReference type="OrthoDB" id="9783833at2"/>
<dbReference type="AlphaFoldDB" id="F6DA37"/>
<dbReference type="Pfam" id="PF03625">
    <property type="entry name" value="DUF302"/>
    <property type="match status" value="1"/>
</dbReference>
<feature type="chain" id="PRO_5003333112" description="DUF302 domain-containing protein" evidence="1">
    <location>
        <begin position="27"/>
        <end position="190"/>
    </location>
</feature>
<dbReference type="KEGG" id="tcy:Thicy_1406"/>
<dbReference type="PANTHER" id="PTHR38342:SF1">
    <property type="entry name" value="SLR5037 PROTEIN"/>
    <property type="match status" value="1"/>
</dbReference>
<feature type="signal peptide" evidence="1">
    <location>
        <begin position="1"/>
        <end position="26"/>
    </location>
</feature>
<keyword evidence="4" id="KW-1185">Reference proteome</keyword>